<comment type="caution">
    <text evidence="5">The sequence shown here is derived from an EMBL/GenBank/DDBJ whole genome shotgun (WGS) entry which is preliminary data.</text>
</comment>
<dbReference type="EC" id="1.-.-.-" evidence="5"/>
<organism evidence="5 6">
    <name type="scientific">Nocardia aurantia</name>
    <dbReference type="NCBI Taxonomy" id="2585199"/>
    <lineage>
        <taxon>Bacteria</taxon>
        <taxon>Bacillati</taxon>
        <taxon>Actinomycetota</taxon>
        <taxon>Actinomycetes</taxon>
        <taxon>Mycobacteriales</taxon>
        <taxon>Nocardiaceae</taxon>
        <taxon>Nocardia</taxon>
    </lineage>
</organism>
<protein>
    <submittedName>
        <fullName evidence="5">Putative oxidoreductase</fullName>
        <ecNumber evidence="5">1.-.-.-</ecNumber>
    </submittedName>
</protein>
<dbReference type="InterPro" id="IPR036291">
    <property type="entry name" value="NAD(P)-bd_dom_sf"/>
</dbReference>
<reference evidence="5 6" key="1">
    <citation type="submission" date="2019-10" db="EMBL/GenBank/DDBJ databases">
        <title>Nocardia macrotermitis sp. nov. and Nocardia aurantia sp. nov., isolated from the gut of fungus growing-termite Macrotermes natalensis.</title>
        <authorList>
            <person name="Benndorf R."/>
            <person name="Schwitalla J."/>
            <person name="Martin K."/>
            <person name="De Beer W."/>
            <person name="Kaster A.-K."/>
            <person name="Vollmers J."/>
            <person name="Poulsen M."/>
            <person name="Beemelmanns C."/>
        </authorList>
    </citation>
    <scope>NUCLEOTIDE SEQUENCE [LARGE SCALE GENOMIC DNA]</scope>
    <source>
        <strain evidence="5 6">RB56</strain>
    </source>
</reference>
<dbReference type="InterPro" id="IPR002347">
    <property type="entry name" value="SDR_fam"/>
</dbReference>
<gene>
    <name evidence="5" type="ORF">NRB56_64310</name>
</gene>
<dbReference type="PANTHER" id="PTHR44196">
    <property type="entry name" value="DEHYDROGENASE/REDUCTASE SDR FAMILY MEMBER 7B"/>
    <property type="match status" value="1"/>
</dbReference>
<evidence type="ECO:0000256" key="3">
    <source>
        <dbReference type="RuleBase" id="RU000363"/>
    </source>
</evidence>
<dbReference type="SMART" id="SM00822">
    <property type="entry name" value="PKS_KR"/>
    <property type="match status" value="1"/>
</dbReference>
<evidence type="ECO:0000259" key="4">
    <source>
        <dbReference type="SMART" id="SM00822"/>
    </source>
</evidence>
<dbReference type="AlphaFoldDB" id="A0A7K0DZ74"/>
<dbReference type="OrthoDB" id="9797538at2"/>
<keyword evidence="2 5" id="KW-0560">Oxidoreductase</keyword>
<dbReference type="InterPro" id="IPR057326">
    <property type="entry name" value="KR_dom"/>
</dbReference>
<proteinExistence type="inferred from homology"/>
<dbReference type="Pfam" id="PF00106">
    <property type="entry name" value="adh_short"/>
    <property type="match status" value="1"/>
</dbReference>
<evidence type="ECO:0000256" key="1">
    <source>
        <dbReference type="ARBA" id="ARBA00006484"/>
    </source>
</evidence>
<name>A0A7K0DZ74_9NOCA</name>
<dbReference type="Proteomes" id="UP000431401">
    <property type="component" value="Unassembled WGS sequence"/>
</dbReference>
<dbReference type="RefSeq" id="WP_153348083.1">
    <property type="nucleotide sequence ID" value="NZ_WEGI01000015.1"/>
</dbReference>
<dbReference type="Gene3D" id="3.40.50.720">
    <property type="entry name" value="NAD(P)-binding Rossmann-like Domain"/>
    <property type="match status" value="1"/>
</dbReference>
<dbReference type="PANTHER" id="PTHR44196:SF1">
    <property type="entry name" value="DEHYDROGENASE_REDUCTASE SDR FAMILY MEMBER 7B"/>
    <property type="match status" value="1"/>
</dbReference>
<evidence type="ECO:0000313" key="6">
    <source>
        <dbReference type="Proteomes" id="UP000431401"/>
    </source>
</evidence>
<feature type="domain" description="Ketoreductase" evidence="4">
    <location>
        <begin position="10"/>
        <end position="197"/>
    </location>
</feature>
<dbReference type="PRINTS" id="PR00080">
    <property type="entry name" value="SDRFAMILY"/>
</dbReference>
<dbReference type="SUPFAM" id="SSF51735">
    <property type="entry name" value="NAD(P)-binding Rossmann-fold domains"/>
    <property type="match status" value="1"/>
</dbReference>
<dbReference type="EMBL" id="WEGI01000015">
    <property type="protein sequence ID" value="MQY30827.1"/>
    <property type="molecule type" value="Genomic_DNA"/>
</dbReference>
<dbReference type="PROSITE" id="PS00061">
    <property type="entry name" value="ADH_SHORT"/>
    <property type="match status" value="1"/>
</dbReference>
<dbReference type="PRINTS" id="PR00081">
    <property type="entry name" value="GDHRDH"/>
</dbReference>
<sequence>MTRTPHPPRQRILITGASSGLGAELARRYAGAGRDLALCARRADRLEALRAELLTANPAITVSVHPLDVTDDEAVTETFEAAATTLGGLDRVIANAGIGKGAPIGTGRSRANLDTARTNVLGTLAQAEAALSIFRRQTHGHLVLVSSISADRGLPGKAAAYSASKAAVSALGEALATELRGTAIAVTTLVPGYIATDLSAGAGASAALTASLDRGVSAMITAVEREPTRAALPGIRWRVIDTVLRHAPHRLTDRMV</sequence>
<accession>A0A7K0DZ74</accession>
<keyword evidence="6" id="KW-1185">Reference proteome</keyword>
<dbReference type="InterPro" id="IPR020904">
    <property type="entry name" value="Sc_DH/Rdtase_CS"/>
</dbReference>
<evidence type="ECO:0000313" key="5">
    <source>
        <dbReference type="EMBL" id="MQY30827.1"/>
    </source>
</evidence>
<dbReference type="GO" id="GO:0016020">
    <property type="term" value="C:membrane"/>
    <property type="evidence" value="ECO:0007669"/>
    <property type="project" value="TreeGrafter"/>
</dbReference>
<comment type="similarity">
    <text evidence="1 3">Belongs to the short-chain dehydrogenases/reductases (SDR) family.</text>
</comment>
<dbReference type="GO" id="GO:0016491">
    <property type="term" value="F:oxidoreductase activity"/>
    <property type="evidence" value="ECO:0007669"/>
    <property type="project" value="UniProtKB-KW"/>
</dbReference>
<evidence type="ECO:0000256" key="2">
    <source>
        <dbReference type="ARBA" id="ARBA00023002"/>
    </source>
</evidence>
<dbReference type="NCBIfam" id="NF006099">
    <property type="entry name" value="PRK08251.1"/>
    <property type="match status" value="1"/>
</dbReference>